<dbReference type="GO" id="GO:0006083">
    <property type="term" value="P:acetate metabolic process"/>
    <property type="evidence" value="ECO:0007669"/>
    <property type="project" value="InterPro"/>
</dbReference>
<dbReference type="InterPro" id="IPR046433">
    <property type="entry name" value="ActCoA_hydro"/>
</dbReference>
<dbReference type="RefSeq" id="WP_069811125.1">
    <property type="nucleotide sequence ID" value="NZ_CP017305.1"/>
</dbReference>
<dbReference type="InterPro" id="IPR003702">
    <property type="entry name" value="ActCoA_hydro_N"/>
</dbReference>
<evidence type="ECO:0000256" key="1">
    <source>
        <dbReference type="ARBA" id="ARBA00009632"/>
    </source>
</evidence>
<reference evidence="5" key="1">
    <citation type="submission" date="2016-09" db="EMBL/GenBank/DDBJ databases">
        <title>Genome sequence of Chlorobaculum limnaeum.</title>
        <authorList>
            <person name="Liu Z."/>
            <person name="Tank M."/>
            <person name="Bryant D.A."/>
        </authorList>
    </citation>
    <scope>NUCLEOTIDE SEQUENCE [LARGE SCALE GENOMIC DNA]</scope>
    <source>
        <strain evidence="5">DSM 1677</strain>
    </source>
</reference>
<dbReference type="InterPro" id="IPR038460">
    <property type="entry name" value="AcetylCoA_hyd_C_sf"/>
</dbReference>
<dbReference type="GO" id="GO:0008775">
    <property type="term" value="F:acetate CoA-transferase activity"/>
    <property type="evidence" value="ECO:0007669"/>
    <property type="project" value="InterPro"/>
</dbReference>
<feature type="domain" description="Acetyl-CoA hydrolase/transferase N-terminal" evidence="3">
    <location>
        <begin position="10"/>
        <end position="174"/>
    </location>
</feature>
<protein>
    <submittedName>
        <fullName evidence="5">4-hydroxybutyrate CoA-transferase</fullName>
    </submittedName>
</protein>
<evidence type="ECO:0000259" key="4">
    <source>
        <dbReference type="Pfam" id="PF13336"/>
    </source>
</evidence>
<dbReference type="SUPFAM" id="SSF100950">
    <property type="entry name" value="NagB/RpiA/CoA transferase-like"/>
    <property type="match status" value="2"/>
</dbReference>
<dbReference type="AlphaFoldDB" id="A0A1D8D2T9"/>
<dbReference type="STRING" id="274537.BIU88_12530"/>
<accession>A0A1D8D2T9</accession>
<dbReference type="Pfam" id="PF02550">
    <property type="entry name" value="AcetylCoA_hydro"/>
    <property type="match status" value="1"/>
</dbReference>
<keyword evidence="6" id="KW-1185">Reference proteome</keyword>
<dbReference type="Pfam" id="PF13336">
    <property type="entry name" value="AcetylCoA_hyd_C"/>
    <property type="match status" value="1"/>
</dbReference>
<dbReference type="InterPro" id="IPR037171">
    <property type="entry name" value="NagB/RpiA_transferase-like"/>
</dbReference>
<evidence type="ECO:0000259" key="3">
    <source>
        <dbReference type="Pfam" id="PF02550"/>
    </source>
</evidence>
<dbReference type="Proteomes" id="UP000095185">
    <property type="component" value="Chromosome"/>
</dbReference>
<dbReference type="PANTHER" id="PTHR21432:SF20">
    <property type="entry name" value="ACETYL-COA HYDROLASE"/>
    <property type="match status" value="1"/>
</dbReference>
<evidence type="ECO:0000313" key="6">
    <source>
        <dbReference type="Proteomes" id="UP000095185"/>
    </source>
</evidence>
<dbReference type="KEGG" id="clz:BIU88_12530"/>
<evidence type="ECO:0000313" key="5">
    <source>
        <dbReference type="EMBL" id="AOS84881.1"/>
    </source>
</evidence>
<dbReference type="EMBL" id="CP017305">
    <property type="protein sequence ID" value="AOS84881.1"/>
    <property type="molecule type" value="Genomic_DNA"/>
</dbReference>
<proteinExistence type="inferred from homology"/>
<evidence type="ECO:0000256" key="2">
    <source>
        <dbReference type="ARBA" id="ARBA00022679"/>
    </source>
</evidence>
<organism evidence="5 6">
    <name type="scientific">Chlorobaculum limnaeum</name>
    <dbReference type="NCBI Taxonomy" id="274537"/>
    <lineage>
        <taxon>Bacteria</taxon>
        <taxon>Pseudomonadati</taxon>
        <taxon>Chlorobiota</taxon>
        <taxon>Chlorobiia</taxon>
        <taxon>Chlorobiales</taxon>
        <taxon>Chlorobiaceae</taxon>
        <taxon>Chlorobaculum</taxon>
    </lineage>
</organism>
<dbReference type="OrthoDB" id="9801795at2"/>
<dbReference type="PANTHER" id="PTHR21432">
    <property type="entry name" value="ACETYL-COA HYDROLASE-RELATED"/>
    <property type="match status" value="1"/>
</dbReference>
<dbReference type="Gene3D" id="3.40.1080.10">
    <property type="entry name" value="Glutaconate Coenzyme A-transferase"/>
    <property type="match status" value="1"/>
</dbReference>
<feature type="domain" description="Acetyl-CoA hydrolase/transferase C-terminal" evidence="4">
    <location>
        <begin position="266"/>
        <end position="418"/>
    </location>
</feature>
<gene>
    <name evidence="5" type="ORF">BIU88_12530</name>
</gene>
<sequence length="432" mass="46972">MSYRTISAEEAVMAIRSGDRVFLHTAAATPRRLIDAMVSRASHLRDVEIVSLHTEGEAAYVRPEFQESFRLNAFFVGKNVRSAVQCGYADAIPIFLSDVPAMFYDGVMPLDVALVHVSPPDRHGYCSLGVSVDAARAAVHTAKHVIAQVNPNMPRTHGEGLLHVSKIDSLVEVDDPLPETPRHELTDVERQIGQHIASIVEDGATLQMGIGAIPDATLAALTGHKDLGIHSEMFSDGVVELVEKGVVNGRCKKTHNEIIVASFLVGSRKLYDFVDDNPQVEMFGSDYVNDTREIRKNPKVTAINSAIEIDMTGQVCADSIGIRHFSGVGGQMDFIRGAALSPGGKPIIALPATTSKGESRIVTQLKPGAGVVTTRAHVQYVVTEYGIVNLHGKNLRQRAEAMATIAHPDFREDILRKAHDLYGRKSNCLMDN</sequence>
<name>A0A1D8D2T9_CHLLM</name>
<dbReference type="InterPro" id="IPR026888">
    <property type="entry name" value="AcetylCoA_hyd_C"/>
</dbReference>
<dbReference type="Gene3D" id="3.40.1080.20">
    <property type="entry name" value="Acetyl-CoA hydrolase/transferase C-terminal domain"/>
    <property type="match status" value="1"/>
</dbReference>
<dbReference type="Gene3D" id="3.30.750.70">
    <property type="entry name" value="4-hydroxybutyrate coenzyme like domains"/>
    <property type="match status" value="1"/>
</dbReference>
<comment type="similarity">
    <text evidence="1">Belongs to the acetyl-CoA hydrolase/transferase family.</text>
</comment>
<keyword evidence="2" id="KW-0808">Transferase</keyword>